<dbReference type="EMBL" id="BK015115">
    <property type="protein sequence ID" value="DAD91552.1"/>
    <property type="molecule type" value="Genomic_DNA"/>
</dbReference>
<name>A0A8S5NBC2_9CAUD</name>
<keyword evidence="1" id="KW-1133">Transmembrane helix</keyword>
<reference evidence="2" key="1">
    <citation type="journal article" date="2021" name="Proc. Natl. Acad. Sci. U.S.A.">
        <title>A Catalog of Tens of Thousands of Viruses from Human Metagenomes Reveals Hidden Associations with Chronic Diseases.</title>
        <authorList>
            <person name="Tisza M.J."/>
            <person name="Buck C.B."/>
        </authorList>
    </citation>
    <scope>NUCLEOTIDE SEQUENCE</scope>
    <source>
        <strain evidence="2">Ctx322</strain>
    </source>
</reference>
<feature type="transmembrane region" description="Helical" evidence="1">
    <location>
        <begin position="7"/>
        <end position="25"/>
    </location>
</feature>
<organism evidence="2">
    <name type="scientific">Myoviridae sp. ctx322</name>
    <dbReference type="NCBI Taxonomy" id="2826711"/>
    <lineage>
        <taxon>Viruses</taxon>
        <taxon>Duplodnaviria</taxon>
        <taxon>Heunggongvirae</taxon>
        <taxon>Uroviricota</taxon>
        <taxon>Caudoviricetes</taxon>
    </lineage>
</organism>
<sequence length="34" mass="3825">MIQILETLVCLILVGLAGLTIYGIIHSQHHHEEE</sequence>
<protein>
    <submittedName>
        <fullName evidence="2">Uncharacterized protein</fullName>
    </submittedName>
</protein>
<keyword evidence="1" id="KW-0812">Transmembrane</keyword>
<accession>A0A8S5NBC2</accession>
<evidence type="ECO:0000256" key="1">
    <source>
        <dbReference type="SAM" id="Phobius"/>
    </source>
</evidence>
<evidence type="ECO:0000313" key="2">
    <source>
        <dbReference type="EMBL" id="DAD91552.1"/>
    </source>
</evidence>
<keyword evidence="1" id="KW-0472">Membrane</keyword>
<proteinExistence type="predicted"/>